<name>A0AA35W9Z9_GEOBA</name>
<accession>A0AA35W9Z9</accession>
<evidence type="ECO:0000313" key="2">
    <source>
        <dbReference type="EMBL" id="CAI8005532.1"/>
    </source>
</evidence>
<dbReference type="AlphaFoldDB" id="A0AA35W9Z9"/>
<protein>
    <submittedName>
        <fullName evidence="2">Uncharacterized protein</fullName>
    </submittedName>
</protein>
<keyword evidence="3" id="KW-1185">Reference proteome</keyword>
<organism evidence="2 3">
    <name type="scientific">Geodia barretti</name>
    <name type="common">Barrett's horny sponge</name>
    <dbReference type="NCBI Taxonomy" id="519541"/>
    <lineage>
        <taxon>Eukaryota</taxon>
        <taxon>Metazoa</taxon>
        <taxon>Porifera</taxon>
        <taxon>Demospongiae</taxon>
        <taxon>Heteroscleromorpha</taxon>
        <taxon>Tetractinellida</taxon>
        <taxon>Astrophorina</taxon>
        <taxon>Geodiidae</taxon>
        <taxon>Geodia</taxon>
    </lineage>
</organism>
<proteinExistence type="predicted"/>
<dbReference type="EMBL" id="CASHTH010000617">
    <property type="protein sequence ID" value="CAI8005532.1"/>
    <property type="molecule type" value="Genomic_DNA"/>
</dbReference>
<gene>
    <name evidence="2" type="ORF">GBAR_LOCUS4295</name>
</gene>
<reference evidence="2" key="1">
    <citation type="submission" date="2023-03" db="EMBL/GenBank/DDBJ databases">
        <authorList>
            <person name="Steffen K."/>
            <person name="Cardenas P."/>
        </authorList>
    </citation>
    <scope>NUCLEOTIDE SEQUENCE</scope>
</reference>
<comment type="caution">
    <text evidence="2">The sequence shown here is derived from an EMBL/GenBank/DDBJ whole genome shotgun (WGS) entry which is preliminary data.</text>
</comment>
<sequence>MAQSTLRGKRSVPLTTSNVLAVVREVKRWWGGLGSGSLTRTSTYLNQSRKRSRPTSQMRWIKSSRLYPTGSTPTL</sequence>
<dbReference type="Proteomes" id="UP001174909">
    <property type="component" value="Unassembled WGS sequence"/>
</dbReference>
<evidence type="ECO:0000256" key="1">
    <source>
        <dbReference type="SAM" id="MobiDB-lite"/>
    </source>
</evidence>
<feature type="region of interest" description="Disordered" evidence="1">
    <location>
        <begin position="44"/>
        <end position="75"/>
    </location>
</feature>
<evidence type="ECO:0000313" key="3">
    <source>
        <dbReference type="Proteomes" id="UP001174909"/>
    </source>
</evidence>